<evidence type="ECO:0000313" key="1">
    <source>
        <dbReference type="EMBL" id="CAB5222677.1"/>
    </source>
</evidence>
<name>A0A6J7WXZ5_9CAUD</name>
<organism evidence="1">
    <name type="scientific">uncultured Caudovirales phage</name>
    <dbReference type="NCBI Taxonomy" id="2100421"/>
    <lineage>
        <taxon>Viruses</taxon>
        <taxon>Duplodnaviria</taxon>
        <taxon>Heunggongvirae</taxon>
        <taxon>Uroviricota</taxon>
        <taxon>Caudoviricetes</taxon>
        <taxon>Peduoviridae</taxon>
        <taxon>Maltschvirus</taxon>
        <taxon>Maltschvirus maltsch</taxon>
    </lineage>
</organism>
<protein>
    <submittedName>
        <fullName evidence="1">Uncharacterized protein</fullName>
    </submittedName>
</protein>
<gene>
    <name evidence="1" type="ORF">UFOVP371_25</name>
</gene>
<accession>A0A6J7WXZ5</accession>
<sequence>MANEFDTTDVPIVEEAPKVQGGTGMSVLDPNYRARAPLGFQELGGLGGGIVGGIFGTIAGGPLGTVPGSIAGAGVGGAIGEALAQTTDVSPVTGTPLPMSLPAIGKAAAEEAAWDAAGNLVLKTAGKVVRLGKDLLGFSAKEVPDANKAANDFLEQFGSSLPVASRTGTGFDAAITGLVNTPIASDLFKAKQLEIKQALETGNASILKSLADSPEFEAALRSGISPQRASGTVLQSFIGAGEKSLSAAVDPIYKNIFSDKTPTISLFDPKTWAQRTLETQKGELTSAQRSILEEIKGLPPTVNIEQIHGMRSRWLAENRDKYSGSMASSKDSRASSTISDLITKFDNAMDVSAASLLDKTKLAEYRKVTKTYREGIQGLQTDAVQSAMSKNPEEVGAYLFQAGNETPILNLYRSAATAGNLNKTSSKEVIDALRYGYLEALTTTPENILKFAGDLKNANTRNTFDQLFRGTPQYDAIKALADAAEKGLVVPKALPGIQYQAAATGYNIGGSALALGSGYAVLLSPEQQQRIKDNLGTAAVSGGALFLTQRRLAKLMLDPKGAKAVTYLSTARDKLTSPTAFTKLVVEPMVNILGKDSQDPLFTGRNSSDFDTSNIKVSD</sequence>
<proteinExistence type="predicted"/>
<reference evidence="1" key="1">
    <citation type="submission" date="2020-05" db="EMBL/GenBank/DDBJ databases">
        <authorList>
            <person name="Chiriac C."/>
            <person name="Salcher M."/>
            <person name="Ghai R."/>
            <person name="Kavagutti S V."/>
        </authorList>
    </citation>
    <scope>NUCLEOTIDE SEQUENCE</scope>
</reference>
<dbReference type="EMBL" id="LR798312">
    <property type="protein sequence ID" value="CAB5222677.1"/>
    <property type="molecule type" value="Genomic_DNA"/>
</dbReference>